<name>A0ABW0P992_9HYPH</name>
<dbReference type="Proteomes" id="UP001596060">
    <property type="component" value="Unassembled WGS sequence"/>
</dbReference>
<evidence type="ECO:0000259" key="1">
    <source>
        <dbReference type="Pfam" id="PF01370"/>
    </source>
</evidence>
<dbReference type="Pfam" id="PF01370">
    <property type="entry name" value="Epimerase"/>
    <property type="match status" value="1"/>
</dbReference>
<feature type="non-terminal residue" evidence="2">
    <location>
        <position position="68"/>
    </location>
</feature>
<evidence type="ECO:0000313" key="3">
    <source>
        <dbReference type="Proteomes" id="UP001596060"/>
    </source>
</evidence>
<proteinExistence type="predicted"/>
<dbReference type="SUPFAM" id="SSF51735">
    <property type="entry name" value="NAD(P)-binding Rossmann-fold domains"/>
    <property type="match status" value="1"/>
</dbReference>
<accession>A0ABW0P992</accession>
<dbReference type="Gene3D" id="3.40.50.720">
    <property type="entry name" value="NAD(P)-binding Rossmann-like Domain"/>
    <property type="match status" value="1"/>
</dbReference>
<feature type="domain" description="NAD-dependent epimerase/dehydratase" evidence="1">
    <location>
        <begin position="25"/>
        <end position="56"/>
    </location>
</feature>
<dbReference type="InterPro" id="IPR001509">
    <property type="entry name" value="Epimerase_deHydtase"/>
</dbReference>
<dbReference type="RefSeq" id="WP_377817959.1">
    <property type="nucleotide sequence ID" value="NZ_JBHSLU010000147.1"/>
</dbReference>
<gene>
    <name evidence="2" type="ORF">ACFPN9_27970</name>
</gene>
<dbReference type="EMBL" id="JBHSLU010000147">
    <property type="protein sequence ID" value="MFC5509070.1"/>
    <property type="molecule type" value="Genomic_DNA"/>
</dbReference>
<evidence type="ECO:0000313" key="2">
    <source>
        <dbReference type="EMBL" id="MFC5509070.1"/>
    </source>
</evidence>
<dbReference type="InterPro" id="IPR036291">
    <property type="entry name" value="NAD(P)-bd_dom_sf"/>
</dbReference>
<reference evidence="3" key="1">
    <citation type="journal article" date="2019" name="Int. J. Syst. Evol. Microbiol.">
        <title>The Global Catalogue of Microorganisms (GCM) 10K type strain sequencing project: providing services to taxonomists for standard genome sequencing and annotation.</title>
        <authorList>
            <consortium name="The Broad Institute Genomics Platform"/>
            <consortium name="The Broad Institute Genome Sequencing Center for Infectious Disease"/>
            <person name="Wu L."/>
            <person name="Ma J."/>
        </authorList>
    </citation>
    <scope>NUCLEOTIDE SEQUENCE [LARGE SCALE GENOMIC DNA]</scope>
    <source>
        <strain evidence="3">CCUG 43117</strain>
    </source>
</reference>
<keyword evidence="3" id="KW-1185">Reference proteome</keyword>
<protein>
    <submittedName>
        <fullName evidence="2">NAD-dependent epimerase/dehydratase family protein</fullName>
    </submittedName>
</protein>
<sequence>MPSETWPSDPSPSEAAFDLTGKRVWVAGHRGMVGAALVRRLQSENCEIVTAGRSDVDLLRQEQTENWL</sequence>
<comment type="caution">
    <text evidence="2">The sequence shown here is derived from an EMBL/GenBank/DDBJ whole genome shotgun (WGS) entry which is preliminary data.</text>
</comment>
<organism evidence="2 3">
    <name type="scientific">Bosea massiliensis</name>
    <dbReference type="NCBI Taxonomy" id="151419"/>
    <lineage>
        <taxon>Bacteria</taxon>
        <taxon>Pseudomonadati</taxon>
        <taxon>Pseudomonadota</taxon>
        <taxon>Alphaproteobacteria</taxon>
        <taxon>Hyphomicrobiales</taxon>
        <taxon>Boseaceae</taxon>
        <taxon>Bosea</taxon>
    </lineage>
</organism>